<dbReference type="EMBL" id="WVIC01000015">
    <property type="protein sequence ID" value="NCJ06629.1"/>
    <property type="molecule type" value="Genomic_DNA"/>
</dbReference>
<accession>A0A8K1ZWU7</accession>
<comment type="caution">
    <text evidence="1">The sequence shown here is derived from an EMBL/GenBank/DDBJ whole genome shotgun (WGS) entry which is preliminary data.</text>
</comment>
<name>A0A8K1ZWU7_9CYAN</name>
<organism evidence="1 2">
    <name type="scientific">Petrachloros mirabilis ULC683</name>
    <dbReference type="NCBI Taxonomy" id="2781853"/>
    <lineage>
        <taxon>Bacteria</taxon>
        <taxon>Bacillati</taxon>
        <taxon>Cyanobacteriota</taxon>
        <taxon>Cyanophyceae</taxon>
        <taxon>Synechococcales</taxon>
        <taxon>Petrachlorosaceae</taxon>
        <taxon>Petrachloros</taxon>
        <taxon>Petrachloros mirabilis</taxon>
    </lineage>
</organism>
<gene>
    <name evidence="1" type="ORF">GS597_08950</name>
</gene>
<proteinExistence type="predicted"/>
<evidence type="ECO:0008006" key="3">
    <source>
        <dbReference type="Google" id="ProtNLM"/>
    </source>
</evidence>
<keyword evidence="2" id="KW-1185">Reference proteome</keyword>
<reference evidence="1" key="1">
    <citation type="submission" date="2019-12" db="EMBL/GenBank/DDBJ databases">
        <title>High-Quality draft genome sequences of three cyanobacteria isolated from the limestone walls of the Old Cathedral of Coimbra.</title>
        <authorList>
            <person name="Tiago I."/>
            <person name="Soares F."/>
            <person name="Portugal A."/>
        </authorList>
    </citation>
    <scope>NUCLEOTIDE SEQUENCE [LARGE SCALE GENOMIC DNA]</scope>
    <source>
        <strain evidence="1">C</strain>
    </source>
</reference>
<sequence length="182" mass="21088">MAEELAAEFGYTFARKRLNLPQYLGELDRINDLQNRIEEALPYVNLSTETARREILISPIILDLIHYTKAEVRIEYPIKVTEQLQGYLDYFLQKQHQLLIIEAKKGDLDFGFTQLTAQLIALDQWEAENPVNYLLGAVTTGKIWEFGLLNRQTKHIDQGLDSYRVPDDVETLMRILVHALLN</sequence>
<dbReference type="Proteomes" id="UP000607397">
    <property type="component" value="Unassembled WGS sequence"/>
</dbReference>
<evidence type="ECO:0000313" key="2">
    <source>
        <dbReference type="Proteomes" id="UP000607397"/>
    </source>
</evidence>
<evidence type="ECO:0000313" key="1">
    <source>
        <dbReference type="EMBL" id="NCJ06629.1"/>
    </source>
</evidence>
<protein>
    <recommendedName>
        <fullName evidence="3">Type I restriction enzyme R protein N-terminal domain-containing protein</fullName>
    </recommendedName>
</protein>
<dbReference type="AlphaFoldDB" id="A0A8K1ZWU7"/>